<evidence type="ECO:0000256" key="2">
    <source>
        <dbReference type="ARBA" id="ARBA00022676"/>
    </source>
</evidence>
<dbReference type="PANTHER" id="PTHR43867">
    <property type="entry name" value="CELLULOSE SYNTHASE CATALYTIC SUBUNIT A [UDP-FORMING]"/>
    <property type="match status" value="1"/>
</dbReference>
<dbReference type="SUPFAM" id="SSF53448">
    <property type="entry name" value="Nucleotide-diphospho-sugar transferases"/>
    <property type="match status" value="1"/>
</dbReference>
<keyword evidence="5 7" id="KW-1133">Transmembrane helix</keyword>
<keyword evidence="9" id="KW-1185">Reference proteome</keyword>
<keyword evidence="4 7" id="KW-0812">Transmembrane</keyword>
<feature type="transmembrane region" description="Helical" evidence="7">
    <location>
        <begin position="525"/>
        <end position="544"/>
    </location>
</feature>
<dbReference type="Pfam" id="PF13641">
    <property type="entry name" value="Glyco_tranf_2_3"/>
    <property type="match status" value="1"/>
</dbReference>
<dbReference type="InterPro" id="IPR029044">
    <property type="entry name" value="Nucleotide-diphossugar_trans"/>
</dbReference>
<evidence type="ECO:0000256" key="7">
    <source>
        <dbReference type="SAM" id="Phobius"/>
    </source>
</evidence>
<dbReference type="InterPro" id="IPR050321">
    <property type="entry name" value="Glycosyltr_2/OpgH_subfam"/>
</dbReference>
<feature type="transmembrane region" description="Helical" evidence="7">
    <location>
        <begin position="564"/>
        <end position="585"/>
    </location>
</feature>
<keyword evidence="3" id="KW-0808">Transferase</keyword>
<evidence type="ECO:0000313" key="8">
    <source>
        <dbReference type="EMBL" id="KAJ9624394.1"/>
    </source>
</evidence>
<organism evidence="8 9">
    <name type="scientific">Knufia peltigerae</name>
    <dbReference type="NCBI Taxonomy" id="1002370"/>
    <lineage>
        <taxon>Eukaryota</taxon>
        <taxon>Fungi</taxon>
        <taxon>Dikarya</taxon>
        <taxon>Ascomycota</taxon>
        <taxon>Pezizomycotina</taxon>
        <taxon>Eurotiomycetes</taxon>
        <taxon>Chaetothyriomycetidae</taxon>
        <taxon>Chaetothyriales</taxon>
        <taxon>Trichomeriaceae</taxon>
        <taxon>Knufia</taxon>
    </lineage>
</organism>
<dbReference type="AlphaFoldDB" id="A0AA38XVE4"/>
<dbReference type="PANTHER" id="PTHR43867:SF2">
    <property type="entry name" value="CELLULOSE SYNTHASE CATALYTIC SUBUNIT A [UDP-FORMING]"/>
    <property type="match status" value="1"/>
</dbReference>
<dbReference type="Gene3D" id="3.90.550.10">
    <property type="entry name" value="Spore Coat Polysaccharide Biosynthesis Protein SpsA, Chain A"/>
    <property type="match status" value="1"/>
</dbReference>
<accession>A0AA38XVE4</accession>
<dbReference type="GO" id="GO:0016757">
    <property type="term" value="F:glycosyltransferase activity"/>
    <property type="evidence" value="ECO:0007669"/>
    <property type="project" value="UniProtKB-KW"/>
</dbReference>
<keyword evidence="2" id="KW-0328">Glycosyltransferase</keyword>
<feature type="transmembrane region" description="Helical" evidence="7">
    <location>
        <begin position="419"/>
        <end position="435"/>
    </location>
</feature>
<evidence type="ECO:0000256" key="6">
    <source>
        <dbReference type="ARBA" id="ARBA00023136"/>
    </source>
</evidence>
<reference evidence="8" key="1">
    <citation type="submission" date="2022-10" db="EMBL/GenBank/DDBJ databases">
        <title>Culturing micro-colonial fungi from biological soil crusts in the Mojave desert and describing Neophaeococcomyces mojavensis, and introducing the new genera and species Taxawa tesnikishii.</title>
        <authorList>
            <person name="Kurbessoian T."/>
            <person name="Stajich J.E."/>
        </authorList>
    </citation>
    <scope>NUCLEOTIDE SEQUENCE</scope>
    <source>
        <strain evidence="8">TK_35</strain>
    </source>
</reference>
<gene>
    <name evidence="8" type="ORF">H2204_010847</name>
</gene>
<evidence type="ECO:0000256" key="3">
    <source>
        <dbReference type="ARBA" id="ARBA00022679"/>
    </source>
</evidence>
<evidence type="ECO:0000313" key="9">
    <source>
        <dbReference type="Proteomes" id="UP001172681"/>
    </source>
</evidence>
<evidence type="ECO:0000256" key="1">
    <source>
        <dbReference type="ARBA" id="ARBA00004141"/>
    </source>
</evidence>
<dbReference type="EMBL" id="JAPDRN010000094">
    <property type="protein sequence ID" value="KAJ9624394.1"/>
    <property type="molecule type" value="Genomic_DNA"/>
</dbReference>
<dbReference type="GO" id="GO:0016020">
    <property type="term" value="C:membrane"/>
    <property type="evidence" value="ECO:0007669"/>
    <property type="project" value="UniProtKB-SubCell"/>
</dbReference>
<feature type="transmembrane region" description="Helical" evidence="7">
    <location>
        <begin position="621"/>
        <end position="641"/>
    </location>
</feature>
<evidence type="ECO:0000256" key="5">
    <source>
        <dbReference type="ARBA" id="ARBA00022989"/>
    </source>
</evidence>
<sequence>MADSDAGTYQLDVTSPEAVRILKALDHPKYNIVQLGDKPKMPISYVANAFGVLALFQLFTYLTLLYYNISLSSRAGTNTLAAKLFLTGQCFEHFGTIGDNLWRLLVSFKRSEVPRPTLRLLGDKVPLVDVFIVSCGEPRDIVLDTVKAALQIDYPRDRFRVILSDDGKDMKLKKACEGIKIKYHNLHYWARKKGKENHGYKAGNLNTAIRKLDKPAEFKAVFDADMIPEPSVLRVLIPHILIDDRVGMVTCAQHHYNIPDNDPLYQANVTGPGADDGLRDSVNASWCPGSGFIIRHDAWFDIGGFPEFSITEDLITSWLLHGRGWKIALVHEVLQWGIQPDCIISHLKQRRRWWTGHIRDSWTLKFSFHERLRGATFVQRFAMFHHCLRPWFYTVCRLGGLLLCFIAMTIGPVVATPRAHSLLNVILVLAFRWFFSTWSDWKSIHHGIFWNLRRRQATNVWLANHFSRDAIQTLIPFGFLGWGKKLGFEISGADKSSTGIKERYVEKRPKEPKERLFGIQRHEGILYHGVVAVVYVIAIVVVLVLEVRNPSPNFWHRIMARIGFPGMCIIEVAPLYLTPIVYTIYPPTMPKRRDCMVYNAELKVWRAAEKYKTIKWTRESWWLEVPHALALTWLVSCMFYLHRLQGSGANELA</sequence>
<dbReference type="Proteomes" id="UP001172681">
    <property type="component" value="Unassembled WGS sequence"/>
</dbReference>
<feature type="transmembrane region" description="Helical" evidence="7">
    <location>
        <begin position="390"/>
        <end position="413"/>
    </location>
</feature>
<protein>
    <submittedName>
        <fullName evidence="8">Uncharacterized protein</fullName>
    </submittedName>
</protein>
<keyword evidence="6 7" id="KW-0472">Membrane</keyword>
<comment type="caution">
    <text evidence="8">The sequence shown here is derived from an EMBL/GenBank/DDBJ whole genome shotgun (WGS) entry which is preliminary data.</text>
</comment>
<evidence type="ECO:0000256" key="4">
    <source>
        <dbReference type="ARBA" id="ARBA00022692"/>
    </source>
</evidence>
<dbReference type="CDD" id="cd06421">
    <property type="entry name" value="CESA_CelA_like"/>
    <property type="match status" value="1"/>
</dbReference>
<feature type="transmembrane region" description="Helical" evidence="7">
    <location>
        <begin position="45"/>
        <end position="67"/>
    </location>
</feature>
<comment type="subcellular location">
    <subcellularLocation>
        <location evidence="1">Membrane</location>
        <topology evidence="1">Multi-pass membrane protein</topology>
    </subcellularLocation>
</comment>
<proteinExistence type="predicted"/>
<name>A0AA38XVE4_9EURO</name>